<keyword evidence="2" id="KW-1133">Transmembrane helix</keyword>
<evidence type="ECO:0000313" key="3">
    <source>
        <dbReference type="EMBL" id="CCC52895.1"/>
    </source>
</evidence>
<feature type="region of interest" description="Disordered" evidence="1">
    <location>
        <begin position="116"/>
        <end position="157"/>
    </location>
</feature>
<name>G0UAR0_TRYVY</name>
<dbReference type="VEuPathDB" id="TriTrypDB:TvY486_1103790"/>
<keyword evidence="2" id="KW-0812">Transmembrane</keyword>
<keyword evidence="2" id="KW-0472">Membrane</keyword>
<organism evidence="3">
    <name type="scientific">Trypanosoma vivax (strain Y486)</name>
    <dbReference type="NCBI Taxonomy" id="1055687"/>
    <lineage>
        <taxon>Eukaryota</taxon>
        <taxon>Discoba</taxon>
        <taxon>Euglenozoa</taxon>
        <taxon>Kinetoplastea</taxon>
        <taxon>Metakinetoplastina</taxon>
        <taxon>Trypanosomatida</taxon>
        <taxon>Trypanosomatidae</taxon>
        <taxon>Trypanosoma</taxon>
        <taxon>Duttonella</taxon>
    </lineage>
</organism>
<protein>
    <submittedName>
        <fullName evidence="3">Uncharacterized protein</fullName>
    </submittedName>
</protein>
<evidence type="ECO:0000256" key="1">
    <source>
        <dbReference type="SAM" id="MobiDB-lite"/>
    </source>
</evidence>
<reference evidence="3" key="1">
    <citation type="journal article" date="2012" name="Proc. Natl. Acad. Sci. U.S.A.">
        <title>Antigenic diversity is generated by distinct evolutionary mechanisms in African trypanosome species.</title>
        <authorList>
            <person name="Jackson A.P."/>
            <person name="Berry A."/>
            <person name="Aslett M."/>
            <person name="Allison H.C."/>
            <person name="Burton P."/>
            <person name="Vavrova-Anderson J."/>
            <person name="Brown R."/>
            <person name="Browne H."/>
            <person name="Corton N."/>
            <person name="Hauser H."/>
            <person name="Gamble J."/>
            <person name="Gilderthorp R."/>
            <person name="Marcello L."/>
            <person name="McQuillan J."/>
            <person name="Otto T.D."/>
            <person name="Quail M.A."/>
            <person name="Sanders M.J."/>
            <person name="van Tonder A."/>
            <person name="Ginger M.L."/>
            <person name="Field M.C."/>
            <person name="Barry J.D."/>
            <person name="Hertz-Fowler C."/>
            <person name="Berriman M."/>
        </authorList>
    </citation>
    <scope>NUCLEOTIDE SEQUENCE</scope>
    <source>
        <strain evidence="3">Y486</strain>
    </source>
</reference>
<accession>G0UAR0</accession>
<proteinExistence type="predicted"/>
<feature type="transmembrane region" description="Helical" evidence="2">
    <location>
        <begin position="85"/>
        <end position="108"/>
    </location>
</feature>
<gene>
    <name evidence="3" type="ORF">TVY486_1103790</name>
</gene>
<dbReference type="AlphaFoldDB" id="G0UAR0"/>
<evidence type="ECO:0000256" key="2">
    <source>
        <dbReference type="SAM" id="Phobius"/>
    </source>
</evidence>
<dbReference type="EMBL" id="HE573027">
    <property type="protein sequence ID" value="CCC52895.1"/>
    <property type="molecule type" value="Genomic_DNA"/>
</dbReference>
<sequence length="384" mass="43263">MLLFCYCCISLSFVSDKLLGAHSFKFKQAQFGIADCQAWSLRRSEAAFNMPSSGAISNQHSFVMTDPPTVAGRADEIDGLSGMEVWVLVLVVLLSVAALVLLAFLTWYCRRGGGDTPEANENRSPCADSQKVDRTETCCDTSGGYAEGTRSSVPLQPHPSFREEVQKLEIHGLREFGQSAQLALHRQTSFRDAQQEQQLALHRQTSFRDAQHEQQLALHRQTSFRDAQHEQQLALHRQTSFWDAQHEQQLALHRQTSFRDAQHEQQLAMHRQPPFRSALQANMWQFSPPLVGTSSTRSCCHSQPSFQGGMPQSEAQQCHALLPFCMSPPQPILQRQSSFRAGQRRLGEKQARSFRVAIQESVESFATPPDAHIHIQRQLFHNGL</sequence>